<organism evidence="8 9">
    <name type="scientific">Arxiozyma heterogenica</name>
    <dbReference type="NCBI Taxonomy" id="278026"/>
    <lineage>
        <taxon>Eukaryota</taxon>
        <taxon>Fungi</taxon>
        <taxon>Dikarya</taxon>
        <taxon>Ascomycota</taxon>
        <taxon>Saccharomycotina</taxon>
        <taxon>Saccharomycetes</taxon>
        <taxon>Saccharomycetales</taxon>
        <taxon>Saccharomycetaceae</taxon>
        <taxon>Arxiozyma</taxon>
    </lineage>
</organism>
<dbReference type="PANTHER" id="PTHR46042:SF1">
    <property type="entry name" value="DIPHTHINE METHYLTRANSFERASE"/>
    <property type="match status" value="1"/>
</dbReference>
<evidence type="ECO:0000256" key="6">
    <source>
        <dbReference type="ARBA" id="ARBA00039131"/>
    </source>
</evidence>
<evidence type="ECO:0000256" key="3">
    <source>
        <dbReference type="ARBA" id="ARBA00022737"/>
    </source>
</evidence>
<sequence>MSIKESKVLYHATTGLPPCCLRIFRNQFVLVGTYELHKASGVRTGSVDVYDSQLNLLKSYPTIGAVLDLKMSPFDDTLVVTAHSTGNIMLWRIEYVKDGIEDANIPVFLRLQIIGNIQLFDTNILISSVHFSPSDPKLVCITNTSGESAITNIEIGKEIESIIGQAVTNSYASIDQKLFVAQGEEINMMDTVVELFDESHSLECWTAEFGQLSPFENVVFTGGDDATIMAHDLRVKNKIWSNNRIHEAGVVGIKCASKNFRHYRPTSIITGSYDDHIRSLDLRMMGDTIYPGNNVPAMKVSELNLGGGVWRFSELPESLKKTQPSNKDTLMVCCMYDGAKVVTMDEDATDQGSDYFQVQHYLKSGHESMCYGGDWSSQFIATCSFYDKSLQLWNP</sequence>
<evidence type="ECO:0000256" key="4">
    <source>
        <dbReference type="ARBA" id="ARBA00022801"/>
    </source>
</evidence>
<name>A0AAN8A766_9SACH</name>
<keyword evidence="9" id="KW-1185">Reference proteome</keyword>
<keyword evidence="2" id="KW-0853">WD repeat</keyword>
<comment type="pathway">
    <text evidence="1">Protein modification; peptidyl-diphthamide biosynthesis.</text>
</comment>
<dbReference type="SUPFAM" id="SSF50978">
    <property type="entry name" value="WD40 repeat-like"/>
    <property type="match status" value="1"/>
</dbReference>
<evidence type="ECO:0000256" key="5">
    <source>
        <dbReference type="ARBA" id="ARBA00038092"/>
    </source>
</evidence>
<dbReference type="PANTHER" id="PTHR46042">
    <property type="entry name" value="DIPHTHINE METHYLTRANSFERASE"/>
    <property type="match status" value="1"/>
</dbReference>
<gene>
    <name evidence="8" type="ORF">RI543_005025</name>
</gene>
<comment type="catalytic activity">
    <reaction evidence="7">
        <text>diphthine methyl ester-[translation elongation factor 2] + H2O = diphthine-[translation elongation factor 2] + methanol + H(+)</text>
        <dbReference type="Rhea" id="RHEA:42656"/>
        <dbReference type="Rhea" id="RHEA-COMP:10172"/>
        <dbReference type="Rhea" id="RHEA-COMP:10173"/>
        <dbReference type="ChEBI" id="CHEBI:15377"/>
        <dbReference type="ChEBI" id="CHEBI:15378"/>
        <dbReference type="ChEBI" id="CHEBI:17790"/>
        <dbReference type="ChEBI" id="CHEBI:79005"/>
        <dbReference type="ChEBI" id="CHEBI:82696"/>
        <dbReference type="EC" id="3.1.1.97"/>
    </reaction>
</comment>
<comment type="caution">
    <text evidence="8">The sequence shown here is derived from an EMBL/GenBank/DDBJ whole genome shotgun (WGS) entry which is preliminary data.</text>
</comment>
<evidence type="ECO:0000313" key="9">
    <source>
        <dbReference type="Proteomes" id="UP001306508"/>
    </source>
</evidence>
<dbReference type="EMBL" id="JAWIZZ010000071">
    <property type="protein sequence ID" value="KAK5773715.1"/>
    <property type="molecule type" value="Genomic_DNA"/>
</dbReference>
<keyword evidence="4" id="KW-0378">Hydrolase</keyword>
<dbReference type="GO" id="GO:0061685">
    <property type="term" value="F:diphthine methylesterase activity"/>
    <property type="evidence" value="ECO:0007669"/>
    <property type="project" value="UniProtKB-EC"/>
</dbReference>
<protein>
    <recommendedName>
        <fullName evidence="6">methylated diphthine methylhydrolase</fullName>
        <ecNumber evidence="6">3.1.1.97</ecNumber>
    </recommendedName>
</protein>
<reference evidence="9" key="1">
    <citation type="submission" date="2023-07" db="EMBL/GenBank/DDBJ databases">
        <title>A draft genome of Kazachstania heterogenica Y-27499.</title>
        <authorList>
            <person name="Donic C."/>
            <person name="Kralova J.S."/>
            <person name="Fidel L."/>
            <person name="Ben-Dor S."/>
            <person name="Jung S."/>
        </authorList>
    </citation>
    <scope>NUCLEOTIDE SEQUENCE [LARGE SCALE GENOMIC DNA]</scope>
    <source>
        <strain evidence="9">Y27499</strain>
    </source>
</reference>
<evidence type="ECO:0000256" key="2">
    <source>
        <dbReference type="ARBA" id="ARBA00022574"/>
    </source>
</evidence>
<evidence type="ECO:0000256" key="1">
    <source>
        <dbReference type="ARBA" id="ARBA00005156"/>
    </source>
</evidence>
<dbReference type="AlphaFoldDB" id="A0AAN8A766"/>
<evidence type="ECO:0000256" key="7">
    <source>
        <dbReference type="ARBA" id="ARBA00047551"/>
    </source>
</evidence>
<dbReference type="GO" id="GO:0005737">
    <property type="term" value="C:cytoplasm"/>
    <property type="evidence" value="ECO:0007669"/>
    <property type="project" value="TreeGrafter"/>
</dbReference>
<proteinExistence type="inferred from homology"/>
<keyword evidence="3" id="KW-0677">Repeat</keyword>
<evidence type="ECO:0000313" key="8">
    <source>
        <dbReference type="EMBL" id="KAK5773715.1"/>
    </source>
</evidence>
<dbReference type="Proteomes" id="UP001306508">
    <property type="component" value="Unassembled WGS sequence"/>
</dbReference>
<dbReference type="Gene3D" id="2.130.10.10">
    <property type="entry name" value="YVTN repeat-like/Quinoprotein amine dehydrogenase"/>
    <property type="match status" value="1"/>
</dbReference>
<dbReference type="GO" id="GO:0017183">
    <property type="term" value="P:protein histidyl modification to diphthamide"/>
    <property type="evidence" value="ECO:0007669"/>
    <property type="project" value="TreeGrafter"/>
</dbReference>
<dbReference type="SMART" id="SM00320">
    <property type="entry name" value="WD40"/>
    <property type="match status" value="3"/>
</dbReference>
<comment type="similarity">
    <text evidence="5">Belongs to the DPH7 family.</text>
</comment>
<dbReference type="InterPro" id="IPR001680">
    <property type="entry name" value="WD40_rpt"/>
</dbReference>
<dbReference type="InterPro" id="IPR052415">
    <property type="entry name" value="Diphthine_MTase"/>
</dbReference>
<dbReference type="InterPro" id="IPR015943">
    <property type="entry name" value="WD40/YVTN_repeat-like_dom_sf"/>
</dbReference>
<dbReference type="EC" id="3.1.1.97" evidence="6"/>
<accession>A0AAN8A766</accession>
<dbReference type="InterPro" id="IPR036322">
    <property type="entry name" value="WD40_repeat_dom_sf"/>
</dbReference>